<comment type="subcellular location">
    <subcellularLocation>
        <location evidence="2">Cytoplasm</location>
    </subcellularLocation>
    <subcellularLocation>
        <location evidence="1">Nucleus</location>
    </subcellularLocation>
</comment>
<evidence type="ECO:0000256" key="5">
    <source>
        <dbReference type="ARBA" id="ARBA00022490"/>
    </source>
</evidence>
<comment type="subunit">
    <text evidence="10">Part of the SCF (SKP1-CUL1-F-box) E3 ubiquitin-protein ligase complex SCF(FBXO32) formed of CUL1, SKP1, RBX1 and FBXO32.</text>
</comment>
<keyword evidence="6" id="KW-0677">Repeat</keyword>
<evidence type="ECO:0000256" key="11">
    <source>
        <dbReference type="ARBA" id="ARBA00040059"/>
    </source>
</evidence>
<dbReference type="Gene3D" id="2.120.10.80">
    <property type="entry name" value="Kelch-type beta propeller"/>
    <property type="match status" value="2"/>
</dbReference>
<dbReference type="InterPro" id="IPR040394">
    <property type="entry name" value="FBX25/32"/>
</dbReference>
<evidence type="ECO:0000256" key="8">
    <source>
        <dbReference type="ARBA" id="ARBA00023242"/>
    </source>
</evidence>
<reference evidence="13" key="1">
    <citation type="journal article" date="2023" name="Science">
        <title>Genome structures resolve the early diversification of teleost fishes.</title>
        <authorList>
            <person name="Parey E."/>
            <person name="Louis A."/>
            <person name="Montfort J."/>
            <person name="Bouchez O."/>
            <person name="Roques C."/>
            <person name="Iampietro C."/>
            <person name="Lluch J."/>
            <person name="Castinel A."/>
            <person name="Donnadieu C."/>
            <person name="Desvignes T."/>
            <person name="Floi Bucao C."/>
            <person name="Jouanno E."/>
            <person name="Wen M."/>
            <person name="Mejri S."/>
            <person name="Dirks R."/>
            <person name="Jansen H."/>
            <person name="Henkel C."/>
            <person name="Chen W.J."/>
            <person name="Zahm M."/>
            <person name="Cabau C."/>
            <person name="Klopp C."/>
            <person name="Thompson A.W."/>
            <person name="Robinson-Rechavi M."/>
            <person name="Braasch I."/>
            <person name="Lecointre G."/>
            <person name="Bobe J."/>
            <person name="Postlethwait J.H."/>
            <person name="Berthelot C."/>
            <person name="Roest Crollius H."/>
            <person name="Guiguen Y."/>
        </authorList>
    </citation>
    <scope>NUCLEOTIDE SEQUENCE</scope>
    <source>
        <strain evidence="13">WJC10195</strain>
    </source>
</reference>
<dbReference type="InterPro" id="IPR011333">
    <property type="entry name" value="SKP1/BTB/POZ_sf"/>
</dbReference>
<evidence type="ECO:0000313" key="14">
    <source>
        <dbReference type="Proteomes" id="UP001152622"/>
    </source>
</evidence>
<dbReference type="Pfam" id="PF12937">
    <property type="entry name" value="F-box-like"/>
    <property type="match status" value="1"/>
</dbReference>
<dbReference type="InterPro" id="IPR001810">
    <property type="entry name" value="F-box_dom"/>
</dbReference>
<evidence type="ECO:0000256" key="9">
    <source>
        <dbReference type="ARBA" id="ARBA00037167"/>
    </source>
</evidence>
<dbReference type="GO" id="GO:0005634">
    <property type="term" value="C:nucleus"/>
    <property type="evidence" value="ECO:0007669"/>
    <property type="project" value="UniProtKB-SubCell"/>
</dbReference>
<dbReference type="OrthoDB" id="45365at2759"/>
<evidence type="ECO:0000259" key="12">
    <source>
        <dbReference type="PROSITE" id="PS50097"/>
    </source>
</evidence>
<sequence length="1143" mass="131012">MTHLRSHLPSVPSGALVGRFTSREPRECMNATHFWFRSTSLDQLAPCKAVTAVAFQMKGKARFKLDAVLSLFVIPFRVSLRAAERYVAREEAAARLSFTASERELPHGDADDGAMPRQMDRPIPILELYQYNDTELSSHLLSQLNGLRQDRILIDVLLCSDGEEIPCHRTVLVSSSPYFRAMFCSNFRESHQARVDLKGIAPHILADIVDYVYTGSITINMEMVLPLMQAASMLHYTRLFEACSAFLQGQLNPDNCLSMIRLSEILHCGSLREKAREMAVQSFSDVAASEDFRELPLPELMCYLEDDRLCAEEEQVFETLLAWIHHDPFSRRGAIHDLFKKVRLRYIHPTYLFQFIANDPLIQSSTLCTEIIESVRRLMLSVSVKWPGELDPPWVAPRRYTCHEMLVVVGGRKNSEQTSREALLYDERTQCWQRLAKLPLRLYRAAYVCIHSILYVLGGLTMGAGESVVSTTVYTLSLKTNQWRTAEPMLKPRYAHQTVSYLHFIFVLGGIGPDKQISGTVERYNSMFNLWESMAPMPTPVLHPAVAAIDQRIYVIGGEDAMQNPVRMIQVYHIARNLWSRLETRTVKNVCAPAVTMEDKIYIIGGYTRRVIAYDTKANRFVKCKNLKERRMHHAATVINNKLYVTGGRYINGHDDVEDSDSFECYDPKTDAWTSKGKLPYKLFDHGSLPLFSVSNKPHPPCTVYSRDVYKQHVAAEGASPTVSGQKEEMMKLNRDVQQQVDLTEMYLRTLDIPAGKRHLLQSSGYSAASGVEMAAKGRYCKDEEFYKENLLLAMGYDMAAKKRKKDLLNNNTKIPYFHKDKWIYVHKASTKERHGYCTLGEAFNRLDFSSAIMDNRRFNYVVRLLELIAKSQLPSLSGVAQKNYMNILERVVQKVLENQQNVRPIKELLQTLYLSLCSLVQDMGKSVLVGNINIWVYRMESILQWQQQLDTIQINRPTTKGMTLTDLPACLQLSIMHKLSDGRDLVCLGQVCPDLNALTEDRLLWKKLCQYHFTERQIRKRLILSDKGHLEWKRMYFKLCRCYPRKEQYSDTLQFCTHCHILFWKDTKHPCTANNAESCCMPVSPQGFINLFNLVALQVQPRFCDHMHLQIEFLSRTSTPTTLGFMGFGYFRMAALITVSQG</sequence>
<organism evidence="13 14">
    <name type="scientific">Synaphobranchus kaupii</name>
    <name type="common">Kaup's arrowtooth eel</name>
    <dbReference type="NCBI Taxonomy" id="118154"/>
    <lineage>
        <taxon>Eukaryota</taxon>
        <taxon>Metazoa</taxon>
        <taxon>Chordata</taxon>
        <taxon>Craniata</taxon>
        <taxon>Vertebrata</taxon>
        <taxon>Euteleostomi</taxon>
        <taxon>Actinopterygii</taxon>
        <taxon>Neopterygii</taxon>
        <taxon>Teleostei</taxon>
        <taxon>Anguilliformes</taxon>
        <taxon>Synaphobranchidae</taxon>
        <taxon>Synaphobranchus</taxon>
    </lineage>
</organism>
<evidence type="ECO:0000256" key="7">
    <source>
        <dbReference type="ARBA" id="ARBA00022786"/>
    </source>
</evidence>
<dbReference type="GO" id="GO:0005737">
    <property type="term" value="C:cytoplasm"/>
    <property type="evidence" value="ECO:0007669"/>
    <property type="project" value="UniProtKB-SubCell"/>
</dbReference>
<dbReference type="GO" id="GO:0016567">
    <property type="term" value="P:protein ubiquitination"/>
    <property type="evidence" value="ECO:0007669"/>
    <property type="project" value="TreeGrafter"/>
</dbReference>
<dbReference type="InterPro" id="IPR015915">
    <property type="entry name" value="Kelch-typ_b-propeller"/>
</dbReference>
<gene>
    <name evidence="13" type="ORF">SKAU_G00214330</name>
</gene>
<dbReference type="InterPro" id="IPR036047">
    <property type="entry name" value="F-box-like_dom_sf"/>
</dbReference>
<dbReference type="InterPro" id="IPR011705">
    <property type="entry name" value="BACK"/>
</dbReference>
<evidence type="ECO:0000313" key="13">
    <source>
        <dbReference type="EMBL" id="KAJ8353866.1"/>
    </source>
</evidence>
<dbReference type="Pfam" id="PF00651">
    <property type="entry name" value="BTB"/>
    <property type="match status" value="1"/>
</dbReference>
<dbReference type="SMART" id="SM00225">
    <property type="entry name" value="BTB"/>
    <property type="match status" value="1"/>
</dbReference>
<dbReference type="InterPro" id="IPR056737">
    <property type="entry name" value="Beta-prop_ATRN-MKLN-like"/>
</dbReference>
<dbReference type="SUPFAM" id="SSF81383">
    <property type="entry name" value="F-box domain"/>
    <property type="match status" value="1"/>
</dbReference>
<dbReference type="PROSITE" id="PS50097">
    <property type="entry name" value="BTB"/>
    <property type="match status" value="1"/>
</dbReference>
<protein>
    <recommendedName>
        <fullName evidence="11">F-box only protein 32</fullName>
    </recommendedName>
</protein>
<dbReference type="SUPFAM" id="SSF54695">
    <property type="entry name" value="POZ domain"/>
    <property type="match status" value="1"/>
</dbReference>
<dbReference type="FunFam" id="1.25.40.420:FF:000001">
    <property type="entry name" value="Kelch-like family member 12"/>
    <property type="match status" value="1"/>
</dbReference>
<dbReference type="SMART" id="SM00875">
    <property type="entry name" value="BACK"/>
    <property type="match status" value="1"/>
</dbReference>
<evidence type="ECO:0000256" key="10">
    <source>
        <dbReference type="ARBA" id="ARBA00038756"/>
    </source>
</evidence>
<evidence type="ECO:0000256" key="3">
    <source>
        <dbReference type="ARBA" id="ARBA00004906"/>
    </source>
</evidence>
<dbReference type="GO" id="GO:0019005">
    <property type="term" value="C:SCF ubiquitin ligase complex"/>
    <property type="evidence" value="ECO:0007669"/>
    <property type="project" value="TreeGrafter"/>
</dbReference>
<dbReference type="InterPro" id="IPR030568">
    <property type="entry name" value="KLHL38_BACK"/>
</dbReference>
<dbReference type="CDD" id="cd18476">
    <property type="entry name" value="BACK_KLHL38"/>
    <property type="match status" value="1"/>
</dbReference>
<comment type="function">
    <text evidence="9">Substrate recognition component of a SCF (SKP1-CUL1-F-box protein) E3 ubiquitin-protein ligase complex which mediates the ubiquitination and subsequent proteasomal degradation of target proteins. Probably recognizes and binds to phosphorylated target proteins during skeletal muscle atrophy. Recognizes TERF1.</text>
</comment>
<keyword evidence="5" id="KW-0963">Cytoplasm</keyword>
<dbReference type="SMART" id="SM00612">
    <property type="entry name" value="Kelch"/>
    <property type="match status" value="6"/>
</dbReference>
<keyword evidence="7" id="KW-0833">Ubl conjugation pathway</keyword>
<comment type="caution">
    <text evidence="13">The sequence shown here is derived from an EMBL/GenBank/DDBJ whole genome shotgun (WGS) entry which is preliminary data.</text>
</comment>
<evidence type="ECO:0000256" key="4">
    <source>
        <dbReference type="ARBA" id="ARBA00022441"/>
    </source>
</evidence>
<dbReference type="SUPFAM" id="SSF117281">
    <property type="entry name" value="Kelch motif"/>
    <property type="match status" value="1"/>
</dbReference>
<dbReference type="Proteomes" id="UP001152622">
    <property type="component" value="Chromosome 7"/>
</dbReference>
<keyword evidence="4" id="KW-0880">Kelch repeat</keyword>
<keyword evidence="8" id="KW-0539">Nucleus</keyword>
<evidence type="ECO:0000256" key="6">
    <source>
        <dbReference type="ARBA" id="ARBA00022737"/>
    </source>
</evidence>
<feature type="domain" description="BTB" evidence="12">
    <location>
        <begin position="154"/>
        <end position="221"/>
    </location>
</feature>
<dbReference type="PANTHER" id="PTHR13123">
    <property type="entry name" value="LD30288P"/>
    <property type="match status" value="1"/>
</dbReference>
<dbReference type="Pfam" id="PF07707">
    <property type="entry name" value="BACK"/>
    <property type="match status" value="1"/>
</dbReference>
<proteinExistence type="predicted"/>
<dbReference type="EMBL" id="JAINUF010000007">
    <property type="protein sequence ID" value="KAJ8353866.1"/>
    <property type="molecule type" value="Genomic_DNA"/>
</dbReference>
<dbReference type="AlphaFoldDB" id="A0A9Q1IV89"/>
<evidence type="ECO:0000256" key="1">
    <source>
        <dbReference type="ARBA" id="ARBA00004123"/>
    </source>
</evidence>
<dbReference type="InterPro" id="IPR000210">
    <property type="entry name" value="BTB/POZ_dom"/>
</dbReference>
<dbReference type="PANTHER" id="PTHR13123:SF6">
    <property type="entry name" value="F-BOX ONLY PROTEIN 32"/>
    <property type="match status" value="1"/>
</dbReference>
<dbReference type="Gene3D" id="3.30.710.10">
    <property type="entry name" value="Potassium Channel Kv1.1, Chain A"/>
    <property type="match status" value="1"/>
</dbReference>
<dbReference type="InterPro" id="IPR006652">
    <property type="entry name" value="Kelch_1"/>
</dbReference>
<accession>A0A9Q1IV89</accession>
<dbReference type="Pfam" id="PF24981">
    <property type="entry name" value="Beta-prop_ATRN-LZTR1"/>
    <property type="match status" value="1"/>
</dbReference>
<evidence type="ECO:0000256" key="2">
    <source>
        <dbReference type="ARBA" id="ARBA00004496"/>
    </source>
</evidence>
<name>A0A9Q1IV89_SYNKA</name>
<dbReference type="Gene3D" id="1.20.1280.50">
    <property type="match status" value="1"/>
</dbReference>
<comment type="pathway">
    <text evidence="3">Protein modification; protein ubiquitination.</text>
</comment>
<dbReference type="Gene3D" id="1.25.40.420">
    <property type="match status" value="1"/>
</dbReference>
<keyword evidence="14" id="KW-1185">Reference proteome</keyword>